<dbReference type="PROSITE" id="PS50088">
    <property type="entry name" value="ANK_REPEAT"/>
    <property type="match status" value="2"/>
</dbReference>
<gene>
    <name evidence="6" type="ORF">ABL_00815</name>
</gene>
<feature type="transmembrane region" description="Helical" evidence="5">
    <location>
        <begin position="106"/>
        <end position="125"/>
    </location>
</feature>
<feature type="transmembrane region" description="Helical" evidence="5">
    <location>
        <begin position="131"/>
        <end position="152"/>
    </location>
</feature>
<feature type="transmembrane region" description="Helical" evidence="5">
    <location>
        <begin position="164"/>
        <end position="183"/>
    </location>
</feature>
<keyword evidence="5" id="KW-0812">Transmembrane</keyword>
<dbReference type="Pfam" id="PF07690">
    <property type="entry name" value="MFS_1"/>
    <property type="match status" value="1"/>
</dbReference>
<evidence type="ECO:0000313" key="6">
    <source>
        <dbReference type="EMBL" id="GAQ34658.1"/>
    </source>
</evidence>
<sequence>MVRLSGQEDFPNEKPHDPTNQSSASLPPIDHGKDAWFFLAACFVMEALVWGFAFTYGVFQDYYSTLPMFQNSNNIAIIGTCAMGIMYLDLPIIFTLYRTYPHYQRLGCALGVLTMCLSLGLSSLSTTTTHLIISQGIFYAIGGSIAYSPCILLMEDWFDQRRGFAFGVMWAGTGLGGAILPIVMETLLDRYGFRIALRGFAVVLFVLTAPLVWFVKPRVPPALRNSTDPAQQQQQSPRPRLTEIRFLWTSGTFLLFELFNMIEAVGYFLPSIYLPSYARAIGVSSGSLEALTVILFNVASVVGCVVMGAIIDRWDVTTCILVSTVGSTVGVFLIWGFSVSIGPLFVFAIVYGLFAGSYTSTWPGIMREVVRKDGAAESSMVFACLAAGRGVGNIVSGPLSEALLEGMPWAGELGFGFGSGYGSLIVFTGVTGLVGGLFNEEIINYLINGEDLEELFTFLTKEKLDSSPWGTFPDRLKRLYLQRKLREHSHRPCAFTYFVQEVIEYQLGDAPALEDKDKLTEGLIDVAIAGNNDPSNMFHSLVCQWWIDKVNDRFNEPIEKSMPIILACMAILRGDCAELSTALRNGLDPQQPCLRFGVIPISVAAQRGNREIAKTMVEHGCSMWYTWIYRIPMSALAMAAISRNTEALGLWLEHHHQEEHADPTKPFYVCRQALEKLARRGDVELMEFFVERYPRVLNDLLRPLRLAVCFTQFAAVRWLFARLSAPLTPEQGRLLLLSAMEGPCAWQRISQMVQLLLELGVSPNGESRHRTPLQKAVIAGQEEIAEILLQYGADVNEYHPRSATVGRQAPLMLAVRQRSVSMVRLLLRNGANRTYVMKRKRYTIHKNGGQVQNMENALIGLGWEEEQVRRDEGWDYWVLSEKLPPVTPKQENKSGVPGKAFQSPT</sequence>
<dbReference type="InterPro" id="IPR011701">
    <property type="entry name" value="MFS"/>
</dbReference>
<comment type="subcellular location">
    <subcellularLocation>
        <location evidence="1">Membrane</location>
        <topology evidence="1">Multi-pass membrane protein</topology>
    </subcellularLocation>
</comment>
<feature type="transmembrane region" description="Helical" evidence="5">
    <location>
        <begin position="75"/>
        <end position="94"/>
    </location>
</feature>
<proteinExistence type="inferred from homology"/>
<dbReference type="VEuPathDB" id="FungiDB:ATCC64974_58760"/>
<dbReference type="OrthoDB" id="444631at2759"/>
<keyword evidence="5" id="KW-0472">Membrane</keyword>
<evidence type="ECO:0000256" key="4">
    <source>
        <dbReference type="SAM" id="MobiDB-lite"/>
    </source>
</evidence>
<dbReference type="PROSITE" id="PS50297">
    <property type="entry name" value="ANK_REP_REGION"/>
    <property type="match status" value="2"/>
</dbReference>
<dbReference type="InterPro" id="IPR036770">
    <property type="entry name" value="Ankyrin_rpt-contain_sf"/>
</dbReference>
<feature type="transmembrane region" description="Helical" evidence="5">
    <location>
        <begin position="318"/>
        <end position="338"/>
    </location>
</feature>
<feature type="transmembrane region" description="Helical" evidence="5">
    <location>
        <begin position="290"/>
        <end position="311"/>
    </location>
</feature>
<dbReference type="EMBL" id="BCMY01000001">
    <property type="protein sequence ID" value="GAQ34658.1"/>
    <property type="molecule type" value="Genomic_DNA"/>
</dbReference>
<dbReference type="AlphaFoldDB" id="A0A117DVA4"/>
<dbReference type="SMART" id="SM00248">
    <property type="entry name" value="ANK"/>
    <property type="match status" value="4"/>
</dbReference>
<comment type="caution">
    <text evidence="6">The sequence shown here is derived from an EMBL/GenBank/DDBJ whole genome shotgun (WGS) entry which is preliminary data.</text>
</comment>
<name>A0A117DVA4_ASPNG</name>
<dbReference type="VEuPathDB" id="FungiDB:ASPNIDRAFT2_1121751"/>
<dbReference type="SUPFAM" id="SSF103473">
    <property type="entry name" value="MFS general substrate transporter"/>
    <property type="match status" value="1"/>
</dbReference>
<reference evidence="7" key="1">
    <citation type="journal article" date="2016" name="Genome Announc.">
        <title>Draft genome sequence of Aspergillus niger strain An76.</title>
        <authorList>
            <person name="Gong W."/>
            <person name="Cheng Z."/>
            <person name="Zhang H."/>
            <person name="Liu L."/>
            <person name="Gao P."/>
            <person name="Wang L."/>
        </authorList>
    </citation>
    <scope>NUCLEOTIDE SEQUENCE [LARGE SCALE GENOMIC DNA]</scope>
    <source>
        <strain evidence="7">An76</strain>
    </source>
</reference>
<dbReference type="VEuPathDB" id="FungiDB:An02g04600"/>
<protein>
    <submittedName>
        <fullName evidence="6">Uncharacterized protein</fullName>
    </submittedName>
</protein>
<evidence type="ECO:0000256" key="2">
    <source>
        <dbReference type="ARBA" id="ARBA00006727"/>
    </source>
</evidence>
<feature type="repeat" description="ANK" evidence="3">
    <location>
        <begin position="806"/>
        <end position="832"/>
    </location>
</feature>
<feature type="region of interest" description="Disordered" evidence="4">
    <location>
        <begin position="1"/>
        <end position="24"/>
    </location>
</feature>
<comment type="similarity">
    <text evidence="2">Belongs to the major facilitator superfamily. Monocarboxylate porter (TC 2.A.1.13) family.</text>
</comment>
<dbReference type="GO" id="GO:0016020">
    <property type="term" value="C:membrane"/>
    <property type="evidence" value="ECO:0007669"/>
    <property type="project" value="UniProtKB-SubCell"/>
</dbReference>
<dbReference type="PANTHER" id="PTHR11360">
    <property type="entry name" value="MONOCARBOXYLATE TRANSPORTER"/>
    <property type="match status" value="1"/>
</dbReference>
<feature type="transmembrane region" description="Helical" evidence="5">
    <location>
        <begin position="344"/>
        <end position="362"/>
    </location>
</feature>
<keyword evidence="3" id="KW-0040">ANK repeat</keyword>
<dbReference type="InterPro" id="IPR050327">
    <property type="entry name" value="Proton-linked_MCT"/>
</dbReference>
<evidence type="ECO:0000256" key="3">
    <source>
        <dbReference type="PROSITE-ProRule" id="PRU00023"/>
    </source>
</evidence>
<dbReference type="VEuPathDB" id="FungiDB:An02g04590"/>
<dbReference type="Proteomes" id="UP000068243">
    <property type="component" value="Unassembled WGS sequence"/>
</dbReference>
<feature type="repeat" description="ANK" evidence="3">
    <location>
        <begin position="768"/>
        <end position="800"/>
    </location>
</feature>
<dbReference type="GO" id="GO:0022857">
    <property type="term" value="F:transmembrane transporter activity"/>
    <property type="evidence" value="ECO:0007669"/>
    <property type="project" value="InterPro"/>
</dbReference>
<feature type="transmembrane region" description="Helical" evidence="5">
    <location>
        <begin position="415"/>
        <end position="438"/>
    </location>
</feature>
<dbReference type="PANTHER" id="PTHR11360:SF287">
    <property type="entry name" value="MFS MONOCARBOXYLATE TRANSPORTER"/>
    <property type="match status" value="1"/>
</dbReference>
<dbReference type="SUPFAM" id="SSF48403">
    <property type="entry name" value="Ankyrin repeat"/>
    <property type="match status" value="1"/>
</dbReference>
<dbReference type="Pfam" id="PF12796">
    <property type="entry name" value="Ank_2"/>
    <property type="match status" value="1"/>
</dbReference>
<dbReference type="VEuPathDB" id="FungiDB:M747DRAFT_327921"/>
<feature type="transmembrane region" description="Helical" evidence="5">
    <location>
        <begin position="195"/>
        <end position="215"/>
    </location>
</feature>
<keyword evidence="5" id="KW-1133">Transmembrane helix</keyword>
<dbReference type="VEuPathDB" id="FungiDB:ASPNIDRAFT2_1164991"/>
<accession>A0A117DVA4</accession>
<dbReference type="Gene3D" id="1.25.40.20">
    <property type="entry name" value="Ankyrin repeat-containing domain"/>
    <property type="match status" value="1"/>
</dbReference>
<feature type="transmembrane region" description="Helical" evidence="5">
    <location>
        <begin position="246"/>
        <end position="270"/>
    </location>
</feature>
<evidence type="ECO:0000256" key="1">
    <source>
        <dbReference type="ARBA" id="ARBA00004141"/>
    </source>
</evidence>
<dbReference type="InterPro" id="IPR036259">
    <property type="entry name" value="MFS_trans_sf"/>
</dbReference>
<organism evidence="6 7">
    <name type="scientific">Aspergillus niger</name>
    <dbReference type="NCBI Taxonomy" id="5061"/>
    <lineage>
        <taxon>Eukaryota</taxon>
        <taxon>Fungi</taxon>
        <taxon>Dikarya</taxon>
        <taxon>Ascomycota</taxon>
        <taxon>Pezizomycotina</taxon>
        <taxon>Eurotiomycetes</taxon>
        <taxon>Eurotiomycetidae</taxon>
        <taxon>Eurotiales</taxon>
        <taxon>Aspergillaceae</taxon>
        <taxon>Aspergillus</taxon>
        <taxon>Aspergillus subgen. Circumdati</taxon>
    </lineage>
</organism>
<feature type="transmembrane region" description="Helical" evidence="5">
    <location>
        <begin position="35"/>
        <end position="55"/>
    </location>
</feature>
<feature type="region of interest" description="Disordered" evidence="4">
    <location>
        <begin position="885"/>
        <end position="905"/>
    </location>
</feature>
<dbReference type="InterPro" id="IPR002110">
    <property type="entry name" value="Ankyrin_rpt"/>
</dbReference>
<dbReference type="VEuPathDB" id="FungiDB:ATCC64974_58770"/>
<dbReference type="Gene3D" id="1.20.1250.20">
    <property type="entry name" value="MFS general substrate transporter like domains"/>
    <property type="match status" value="2"/>
</dbReference>
<evidence type="ECO:0000313" key="7">
    <source>
        <dbReference type="Proteomes" id="UP000068243"/>
    </source>
</evidence>
<evidence type="ECO:0000256" key="5">
    <source>
        <dbReference type="SAM" id="Phobius"/>
    </source>
</evidence>